<dbReference type="Proteomes" id="UP000466681">
    <property type="component" value="Chromosome"/>
</dbReference>
<feature type="compositionally biased region" description="Basic residues" evidence="1">
    <location>
        <begin position="13"/>
        <end position="29"/>
    </location>
</feature>
<evidence type="ECO:0000313" key="3">
    <source>
        <dbReference type="Proteomes" id="UP000466681"/>
    </source>
</evidence>
<feature type="region of interest" description="Disordered" evidence="1">
    <location>
        <begin position="104"/>
        <end position="134"/>
    </location>
</feature>
<feature type="region of interest" description="Disordered" evidence="1">
    <location>
        <begin position="1"/>
        <end position="43"/>
    </location>
</feature>
<dbReference type="EMBL" id="AP022560">
    <property type="protein sequence ID" value="BBX04310.1"/>
    <property type="molecule type" value="Genomic_DNA"/>
</dbReference>
<proteinExistence type="predicted"/>
<feature type="compositionally biased region" description="Basic and acidic residues" evidence="1">
    <location>
        <begin position="30"/>
        <end position="43"/>
    </location>
</feature>
<sequence>MTPSPLDVPQKKPVPKQRRGSRGGKGKPTCRREGCKRQRPDDRRYCSGACCTVAMLVDKAERLCRTARQHGGGAASGVDVRELWTAAADLNDTLTRVQVMVDEAVTGSTTPHGGLPSGPGPRPARNAPQPSVET</sequence>
<protein>
    <submittedName>
        <fullName evidence="2">Uncharacterized protein</fullName>
    </submittedName>
</protein>
<evidence type="ECO:0000256" key="1">
    <source>
        <dbReference type="SAM" id="MobiDB-lite"/>
    </source>
</evidence>
<accession>A0AAD1HGE4</accession>
<name>A0AAD1HGE4_9MYCO</name>
<evidence type="ECO:0000313" key="2">
    <source>
        <dbReference type="EMBL" id="BBX04310.1"/>
    </source>
</evidence>
<gene>
    <name evidence="2" type="ORF">MMOR_52460</name>
</gene>
<organism evidence="2 3">
    <name type="scientific">Mycolicibacterium moriokaense</name>
    <dbReference type="NCBI Taxonomy" id="39691"/>
    <lineage>
        <taxon>Bacteria</taxon>
        <taxon>Bacillati</taxon>
        <taxon>Actinomycetota</taxon>
        <taxon>Actinomycetes</taxon>
        <taxon>Mycobacteriales</taxon>
        <taxon>Mycobacteriaceae</taxon>
        <taxon>Mycolicibacterium</taxon>
    </lineage>
</organism>
<dbReference type="AlphaFoldDB" id="A0AAD1HGE4"/>
<reference evidence="2 3" key="1">
    <citation type="journal article" date="2019" name="Emerg. Microbes Infect.">
        <title>Comprehensive subspecies identification of 175 nontuberculous mycobacteria species based on 7547 genomic profiles.</title>
        <authorList>
            <person name="Matsumoto Y."/>
            <person name="Kinjo T."/>
            <person name="Motooka D."/>
            <person name="Nabeya D."/>
            <person name="Jung N."/>
            <person name="Uechi K."/>
            <person name="Horii T."/>
            <person name="Iida T."/>
            <person name="Fujita J."/>
            <person name="Nakamura S."/>
        </authorList>
    </citation>
    <scope>NUCLEOTIDE SEQUENCE [LARGE SCALE GENOMIC DNA]</scope>
    <source>
        <strain evidence="2 3">JCM 6375</strain>
    </source>
</reference>
<dbReference type="KEGG" id="mmor:MMOR_52460"/>
<keyword evidence="3" id="KW-1185">Reference proteome</keyword>